<organism evidence="1 2">
    <name type="scientific">Syntrophobacter fumaroxidans (strain DSM 10017 / MPOB)</name>
    <dbReference type="NCBI Taxonomy" id="335543"/>
    <lineage>
        <taxon>Bacteria</taxon>
        <taxon>Pseudomonadati</taxon>
        <taxon>Thermodesulfobacteriota</taxon>
        <taxon>Syntrophobacteria</taxon>
        <taxon>Syntrophobacterales</taxon>
        <taxon>Syntrophobacteraceae</taxon>
        <taxon>Syntrophobacter</taxon>
    </lineage>
</organism>
<keyword evidence="2" id="KW-1185">Reference proteome</keyword>
<sequence length="70" mass="7612">MPYADKRSCFVEGREILHGEFASLRDKCVVCVDGELYEDYSNIVGGMAGAGAGDHRPARSHLLSLKVPES</sequence>
<dbReference type="EMBL" id="CP000478">
    <property type="protein sequence ID" value="ABK18850.1"/>
    <property type="molecule type" value="Genomic_DNA"/>
</dbReference>
<dbReference type="Proteomes" id="UP000001784">
    <property type="component" value="Chromosome"/>
</dbReference>
<dbReference type="RefSeq" id="WP_011699975.1">
    <property type="nucleotide sequence ID" value="NC_008554.1"/>
</dbReference>
<evidence type="ECO:0000313" key="2">
    <source>
        <dbReference type="Proteomes" id="UP000001784"/>
    </source>
</evidence>
<name>A0LN48_SYNFM</name>
<evidence type="ECO:0000313" key="1">
    <source>
        <dbReference type="EMBL" id="ABK18850.1"/>
    </source>
</evidence>
<reference evidence="1 2" key="1">
    <citation type="submission" date="2006-10" db="EMBL/GenBank/DDBJ databases">
        <title>Complete sequence of Syntrophobacter fumaroxidans MPOB.</title>
        <authorList>
            <consortium name="US DOE Joint Genome Institute"/>
            <person name="Copeland A."/>
            <person name="Lucas S."/>
            <person name="Lapidus A."/>
            <person name="Barry K."/>
            <person name="Detter J.C."/>
            <person name="Glavina del Rio T."/>
            <person name="Hammon N."/>
            <person name="Israni S."/>
            <person name="Pitluck S."/>
            <person name="Goltsman E.G."/>
            <person name="Martinez M."/>
            <person name="Schmutz J."/>
            <person name="Larimer F."/>
            <person name="Land M."/>
            <person name="Hauser L."/>
            <person name="Kyrpides N."/>
            <person name="Kim E."/>
            <person name="Boone D.R."/>
            <person name="Brockman F."/>
            <person name="Culley D."/>
            <person name="Ferry J."/>
            <person name="Gunsalus R."/>
            <person name="McInerney M.J."/>
            <person name="Morrison M."/>
            <person name="Plugge C."/>
            <person name="Rohlin L."/>
            <person name="Scholten J."/>
            <person name="Sieber J."/>
            <person name="Stams A.J.M."/>
            <person name="Worm P."/>
            <person name="Henstra A.M."/>
            <person name="Richardson P."/>
        </authorList>
    </citation>
    <scope>NUCLEOTIDE SEQUENCE [LARGE SCALE GENOMIC DNA]</scope>
    <source>
        <strain evidence="2">DSM 10017 / MPOB</strain>
    </source>
</reference>
<protein>
    <submittedName>
        <fullName evidence="1">Uncharacterized protein</fullName>
    </submittedName>
</protein>
<dbReference type="AlphaFoldDB" id="A0LN48"/>
<gene>
    <name evidence="1" type="ordered locus">Sfum_3177</name>
</gene>
<dbReference type="KEGG" id="sfu:Sfum_3177"/>
<dbReference type="InParanoid" id="A0LN48"/>
<accession>A0LN48</accession>
<proteinExistence type="predicted"/>
<dbReference type="HOGENOM" id="CLU_2756424_0_0_7"/>